<evidence type="ECO:0000313" key="2">
    <source>
        <dbReference type="EMBL" id="MBL4952434.1"/>
    </source>
</evidence>
<organism evidence="2 3">
    <name type="scientific">Neobacillus paridis</name>
    <dbReference type="NCBI Taxonomy" id="2803862"/>
    <lineage>
        <taxon>Bacteria</taxon>
        <taxon>Bacillati</taxon>
        <taxon>Bacillota</taxon>
        <taxon>Bacilli</taxon>
        <taxon>Bacillales</taxon>
        <taxon>Bacillaceae</taxon>
        <taxon>Neobacillus</taxon>
    </lineage>
</organism>
<dbReference type="Gene3D" id="3.40.50.150">
    <property type="entry name" value="Vaccinia Virus protein VP39"/>
    <property type="match status" value="1"/>
</dbReference>
<keyword evidence="3" id="KW-1185">Reference proteome</keyword>
<dbReference type="InterPro" id="IPR003356">
    <property type="entry name" value="DNA_methylase_A-5"/>
</dbReference>
<feature type="domain" description="DNA methylase adenine-specific" evidence="1">
    <location>
        <begin position="7"/>
        <end position="37"/>
    </location>
</feature>
<evidence type="ECO:0000259" key="1">
    <source>
        <dbReference type="Pfam" id="PF02384"/>
    </source>
</evidence>
<gene>
    <name evidence="2" type="ORF">JK635_09450</name>
</gene>
<sequence length="39" mass="4385">MLISFTVISVLFLLIQPFKGYVYDPCCGCGGMFVQSYED</sequence>
<dbReference type="Pfam" id="PF02384">
    <property type="entry name" value="N6_Mtase"/>
    <property type="match status" value="1"/>
</dbReference>
<reference evidence="2 3" key="1">
    <citation type="submission" date="2021-01" db="EMBL/GenBank/DDBJ databases">
        <title>Genome public.</title>
        <authorList>
            <person name="Liu C."/>
            <person name="Sun Q."/>
        </authorList>
    </citation>
    <scope>NUCLEOTIDE SEQUENCE [LARGE SCALE GENOMIC DNA]</scope>
    <source>
        <strain evidence="2 3">YIM B02564</strain>
    </source>
</reference>
<name>A0ABS1TM72_9BACI</name>
<dbReference type="InterPro" id="IPR029063">
    <property type="entry name" value="SAM-dependent_MTases_sf"/>
</dbReference>
<dbReference type="GO" id="GO:0032259">
    <property type="term" value="P:methylation"/>
    <property type="evidence" value="ECO:0007669"/>
    <property type="project" value="UniProtKB-KW"/>
</dbReference>
<keyword evidence="2" id="KW-0489">Methyltransferase</keyword>
<comment type="caution">
    <text evidence="2">The sequence shown here is derived from an EMBL/GenBank/DDBJ whole genome shotgun (WGS) entry which is preliminary data.</text>
</comment>
<dbReference type="EMBL" id="JAESWB010000168">
    <property type="protein sequence ID" value="MBL4952434.1"/>
    <property type="molecule type" value="Genomic_DNA"/>
</dbReference>
<keyword evidence="2" id="KW-0808">Transferase</keyword>
<dbReference type="GO" id="GO:0008168">
    <property type="term" value="F:methyltransferase activity"/>
    <property type="evidence" value="ECO:0007669"/>
    <property type="project" value="UniProtKB-KW"/>
</dbReference>
<dbReference type="Proteomes" id="UP000623967">
    <property type="component" value="Unassembled WGS sequence"/>
</dbReference>
<proteinExistence type="predicted"/>
<dbReference type="SUPFAM" id="SSF53335">
    <property type="entry name" value="S-adenosyl-L-methionine-dependent methyltransferases"/>
    <property type="match status" value="1"/>
</dbReference>
<accession>A0ABS1TM72</accession>
<evidence type="ECO:0000313" key="3">
    <source>
        <dbReference type="Proteomes" id="UP000623967"/>
    </source>
</evidence>
<protein>
    <submittedName>
        <fullName evidence="2">N-6 DNA methylase</fullName>
    </submittedName>
</protein>